<dbReference type="Proteomes" id="UP001597283">
    <property type="component" value="Unassembled WGS sequence"/>
</dbReference>
<keyword evidence="2" id="KW-0378">Hydrolase</keyword>
<dbReference type="PANTHER" id="PTHR43798:SF33">
    <property type="entry name" value="HYDROLASE, PUTATIVE (AFU_ORTHOLOGUE AFUA_2G14860)-RELATED"/>
    <property type="match status" value="1"/>
</dbReference>
<proteinExistence type="predicted"/>
<evidence type="ECO:0000313" key="3">
    <source>
        <dbReference type="Proteomes" id="UP001597283"/>
    </source>
</evidence>
<dbReference type="RefSeq" id="WP_380940227.1">
    <property type="nucleotide sequence ID" value="NZ_JBHUFC010000003.1"/>
</dbReference>
<dbReference type="SUPFAM" id="SSF53474">
    <property type="entry name" value="alpha/beta-Hydrolases"/>
    <property type="match status" value="1"/>
</dbReference>
<comment type="caution">
    <text evidence="2">The sequence shown here is derived from an EMBL/GenBank/DDBJ whole genome shotgun (WGS) entry which is preliminary data.</text>
</comment>
<name>A0ABW4NGC6_9SPHN</name>
<feature type="domain" description="AB hydrolase-1" evidence="1">
    <location>
        <begin position="23"/>
        <end position="136"/>
    </location>
</feature>
<dbReference type="EMBL" id="JBHUFC010000003">
    <property type="protein sequence ID" value="MFD1787865.1"/>
    <property type="molecule type" value="Genomic_DNA"/>
</dbReference>
<evidence type="ECO:0000313" key="2">
    <source>
        <dbReference type="EMBL" id="MFD1787865.1"/>
    </source>
</evidence>
<dbReference type="Pfam" id="PF00561">
    <property type="entry name" value="Abhydrolase_1"/>
    <property type="match status" value="1"/>
</dbReference>
<dbReference type="GO" id="GO:0016787">
    <property type="term" value="F:hydrolase activity"/>
    <property type="evidence" value="ECO:0007669"/>
    <property type="project" value="UniProtKB-KW"/>
</dbReference>
<sequence length="255" mass="26419">MKTFTTADGASKLRYLEFAGDTPPLLMLHGLGCSSSLEYPHVACAPALHGRHVILIDLLGHGYSDRPAAFGYGVLDHAEVIRDFVEGIGLGPVDIYGHSMGGSVAIDAAGLLGDRVRRLILSEANLDSGGGEFSRPIAAASEADYVDGGHLRACEDAMAAGDEGWAATMRAASAAAVHRGASSLVAGGSPDWRAGFLTHPARKTFVFGEHSLPDPDADMLRSNGVQVLVVPNAGHSMSLENPHGLAAAIATGLFP</sequence>
<gene>
    <name evidence="2" type="ORF">ACFSC3_09790</name>
</gene>
<dbReference type="PRINTS" id="PR00111">
    <property type="entry name" value="ABHYDROLASE"/>
</dbReference>
<evidence type="ECO:0000259" key="1">
    <source>
        <dbReference type="Pfam" id="PF00561"/>
    </source>
</evidence>
<dbReference type="PANTHER" id="PTHR43798">
    <property type="entry name" value="MONOACYLGLYCEROL LIPASE"/>
    <property type="match status" value="1"/>
</dbReference>
<dbReference type="InterPro" id="IPR000073">
    <property type="entry name" value="AB_hydrolase_1"/>
</dbReference>
<protein>
    <submittedName>
        <fullName evidence="2">Alpha/beta fold hydrolase</fullName>
    </submittedName>
</protein>
<dbReference type="InterPro" id="IPR029058">
    <property type="entry name" value="AB_hydrolase_fold"/>
</dbReference>
<dbReference type="Gene3D" id="3.40.50.1820">
    <property type="entry name" value="alpha/beta hydrolase"/>
    <property type="match status" value="1"/>
</dbReference>
<organism evidence="2 3">
    <name type="scientific">Sphingomonas floccifaciens</name>
    <dbReference type="NCBI Taxonomy" id="1844115"/>
    <lineage>
        <taxon>Bacteria</taxon>
        <taxon>Pseudomonadati</taxon>
        <taxon>Pseudomonadota</taxon>
        <taxon>Alphaproteobacteria</taxon>
        <taxon>Sphingomonadales</taxon>
        <taxon>Sphingomonadaceae</taxon>
        <taxon>Sphingomonas</taxon>
    </lineage>
</organism>
<dbReference type="InterPro" id="IPR050266">
    <property type="entry name" value="AB_hydrolase_sf"/>
</dbReference>
<accession>A0ABW4NGC6</accession>
<keyword evidence="3" id="KW-1185">Reference proteome</keyword>
<reference evidence="3" key="1">
    <citation type="journal article" date="2019" name="Int. J. Syst. Evol. Microbiol.">
        <title>The Global Catalogue of Microorganisms (GCM) 10K type strain sequencing project: providing services to taxonomists for standard genome sequencing and annotation.</title>
        <authorList>
            <consortium name="The Broad Institute Genomics Platform"/>
            <consortium name="The Broad Institute Genome Sequencing Center for Infectious Disease"/>
            <person name="Wu L."/>
            <person name="Ma J."/>
        </authorList>
    </citation>
    <scope>NUCLEOTIDE SEQUENCE [LARGE SCALE GENOMIC DNA]</scope>
    <source>
        <strain evidence="3">Q85</strain>
    </source>
</reference>